<reference evidence="2" key="2">
    <citation type="submission" date="2007-04" db="EMBL/GenBank/DDBJ databases">
        <title>The genome of the human body louse.</title>
        <authorList>
            <consortium name="The Human Body Louse Genome Consortium"/>
            <person name="Kirkness E."/>
            <person name="Walenz B."/>
            <person name="Hass B."/>
            <person name="Bruggner R."/>
            <person name="Strausberg R."/>
        </authorList>
    </citation>
    <scope>NUCLEOTIDE SEQUENCE</scope>
    <source>
        <strain evidence="2">USDA</strain>
    </source>
</reference>
<dbReference type="Proteomes" id="UP000009046">
    <property type="component" value="Unassembled WGS sequence"/>
</dbReference>
<dbReference type="EnsemblMetazoa" id="PHUM252160-RA">
    <property type="protein sequence ID" value="PHUM252160-PA"/>
    <property type="gene ID" value="PHUM252160"/>
</dbReference>
<dbReference type="CTD" id="8235057"/>
<evidence type="ECO:0000313" key="4">
    <source>
        <dbReference type="Proteomes" id="UP000009046"/>
    </source>
</evidence>
<evidence type="ECO:0000313" key="3">
    <source>
        <dbReference type="EnsemblMetazoa" id="PHUM252160-PA"/>
    </source>
</evidence>
<evidence type="ECO:0000256" key="1">
    <source>
        <dbReference type="SAM" id="Phobius"/>
    </source>
</evidence>
<accession>E0VJV9</accession>
<dbReference type="GeneID" id="8235057"/>
<sequence>MSKTKIQNFCECYKKLSFYGIPQSENDNENTDYEETRLEIEYGNTLKFPKKIRINDNVREYPNVEHEDLSDVFEQMTKIIFDMEDFETNVLSFWILDMFIEGLWTAQNAGMTHKHQRATLLWIAYFFNYIQRMNPSRDQMFEHLKELLFSPGEYTPKNYTETMAAESEISSSAIYSKSDEENLSINTPETEFWNLPLPPFLEDIISDEGIFTPPPYRDPDTNIYEYSTSNSSSSSLTIAEKTKRNISDMNVISEILYRIFARFWVYAEIQSSMNDVRTLKLVQLPYEFNIPKHLQKSDTYSFANYEKKQIKIDKTGEEIETEQELHKNNYILPLEVKIIKYYLFNKFFFFFDFKKLYFFFFYSPISFFFKVFSRGKLC</sequence>
<dbReference type="VEuPathDB" id="VectorBase:PHUM252160"/>
<protein>
    <submittedName>
        <fullName evidence="2 3">Uncharacterized protein</fullName>
    </submittedName>
</protein>
<keyword evidence="1" id="KW-0472">Membrane</keyword>
<keyword evidence="1" id="KW-0812">Transmembrane</keyword>
<dbReference type="InParanoid" id="E0VJV9"/>
<dbReference type="HOGENOM" id="CLU_732172_0_0_1"/>
<reference evidence="3" key="3">
    <citation type="submission" date="2021-02" db="UniProtKB">
        <authorList>
            <consortium name="EnsemblMetazoa"/>
        </authorList>
    </citation>
    <scope>IDENTIFICATION</scope>
    <source>
        <strain evidence="3">USDA</strain>
    </source>
</reference>
<dbReference type="AlphaFoldDB" id="E0VJV9"/>
<keyword evidence="1" id="KW-1133">Transmembrane helix</keyword>
<dbReference type="RefSeq" id="XP_002426403.1">
    <property type="nucleotide sequence ID" value="XM_002426358.1"/>
</dbReference>
<name>E0VJV9_PEDHC</name>
<dbReference type="EMBL" id="DS235231">
    <property type="protein sequence ID" value="EEB13665.1"/>
    <property type="molecule type" value="Genomic_DNA"/>
</dbReference>
<organism>
    <name type="scientific">Pediculus humanus subsp. corporis</name>
    <name type="common">Body louse</name>
    <dbReference type="NCBI Taxonomy" id="121224"/>
    <lineage>
        <taxon>Eukaryota</taxon>
        <taxon>Metazoa</taxon>
        <taxon>Ecdysozoa</taxon>
        <taxon>Arthropoda</taxon>
        <taxon>Hexapoda</taxon>
        <taxon>Insecta</taxon>
        <taxon>Pterygota</taxon>
        <taxon>Neoptera</taxon>
        <taxon>Paraneoptera</taxon>
        <taxon>Psocodea</taxon>
        <taxon>Troctomorpha</taxon>
        <taxon>Phthiraptera</taxon>
        <taxon>Anoplura</taxon>
        <taxon>Pediculidae</taxon>
        <taxon>Pediculus</taxon>
    </lineage>
</organism>
<keyword evidence="4" id="KW-1185">Reference proteome</keyword>
<evidence type="ECO:0000313" key="2">
    <source>
        <dbReference type="EMBL" id="EEB13665.1"/>
    </source>
</evidence>
<dbReference type="OrthoDB" id="10673347at2759"/>
<gene>
    <name evidence="3" type="primary">8235057</name>
    <name evidence="2" type="ORF">Phum_PHUM252160</name>
</gene>
<reference evidence="2" key="1">
    <citation type="submission" date="2007-04" db="EMBL/GenBank/DDBJ databases">
        <title>Annotation of Pediculus humanus corporis strain USDA.</title>
        <authorList>
            <person name="Kirkness E."/>
            <person name="Hannick L."/>
            <person name="Hass B."/>
            <person name="Bruggner R."/>
            <person name="Lawson D."/>
            <person name="Bidwell S."/>
            <person name="Joardar V."/>
            <person name="Caler E."/>
            <person name="Walenz B."/>
            <person name="Inman J."/>
            <person name="Schobel S."/>
            <person name="Galinsky K."/>
            <person name="Amedeo P."/>
            <person name="Strausberg R."/>
        </authorList>
    </citation>
    <scope>NUCLEOTIDE SEQUENCE</scope>
    <source>
        <strain evidence="2">USDA</strain>
    </source>
</reference>
<dbReference type="EMBL" id="AAZO01002923">
    <property type="status" value="NOT_ANNOTATED_CDS"/>
    <property type="molecule type" value="Genomic_DNA"/>
</dbReference>
<dbReference type="KEGG" id="phu:Phum_PHUM252160"/>
<feature type="transmembrane region" description="Helical" evidence="1">
    <location>
        <begin position="356"/>
        <end position="373"/>
    </location>
</feature>
<proteinExistence type="predicted"/>